<evidence type="ECO:0000313" key="1">
    <source>
        <dbReference type="EMBL" id="RDV02133.1"/>
    </source>
</evidence>
<dbReference type="OrthoDB" id="8265004at2"/>
<evidence type="ECO:0000313" key="2">
    <source>
        <dbReference type="Proteomes" id="UP000263993"/>
    </source>
</evidence>
<dbReference type="AlphaFoldDB" id="A0A371B3V6"/>
<gene>
    <name evidence="1" type="ORF">DXH78_16180</name>
</gene>
<reference evidence="2" key="1">
    <citation type="submission" date="2018-08" db="EMBL/GenBank/DDBJ databases">
        <authorList>
            <person name="Kim S.-J."/>
            <person name="Jung G.-Y."/>
        </authorList>
    </citation>
    <scope>NUCLEOTIDE SEQUENCE [LARGE SCALE GENOMIC DNA]</scope>
    <source>
        <strain evidence="2">GY_H</strain>
    </source>
</reference>
<comment type="caution">
    <text evidence="1">The sequence shown here is derived from an EMBL/GenBank/DDBJ whole genome shotgun (WGS) entry which is preliminary data.</text>
</comment>
<dbReference type="Proteomes" id="UP000263993">
    <property type="component" value="Unassembled WGS sequence"/>
</dbReference>
<accession>A0A371B3V6</accession>
<dbReference type="EMBL" id="QRGO01000002">
    <property type="protein sequence ID" value="RDV02133.1"/>
    <property type="molecule type" value="Genomic_DNA"/>
</dbReference>
<keyword evidence="2" id="KW-1185">Reference proteome</keyword>
<sequence>MIATILGWLGNLLGGPFAKAAVDAYRAKLTAENTSEKIAADLAARALEVEARERDLAGKLIVAEQGRWYTALPRPLFAGAFIIYVWKVVVWDKVLGLGVTDPLKGDVADWAMIVLTAYFGGRSLEKVARILARR</sequence>
<protein>
    <submittedName>
        <fullName evidence="1">Uncharacterized protein</fullName>
    </submittedName>
</protein>
<dbReference type="RefSeq" id="WP_115518254.1">
    <property type="nucleotide sequence ID" value="NZ_QRGO01000002.1"/>
</dbReference>
<proteinExistence type="predicted"/>
<organism evidence="1 2">
    <name type="scientific">Undibacter mobilis</name>
    <dbReference type="NCBI Taxonomy" id="2292256"/>
    <lineage>
        <taxon>Bacteria</taxon>
        <taxon>Pseudomonadati</taxon>
        <taxon>Pseudomonadota</taxon>
        <taxon>Alphaproteobacteria</taxon>
        <taxon>Hyphomicrobiales</taxon>
        <taxon>Nitrobacteraceae</taxon>
        <taxon>Undibacter</taxon>
    </lineage>
</organism>
<name>A0A371B3V6_9BRAD</name>